<reference evidence="1 2" key="1">
    <citation type="submission" date="2016-04" db="EMBL/GenBank/DDBJ databases">
        <title>Genome analyses suggest a sexual origin of heterokaryosis in a supposedly ancient asexual fungus.</title>
        <authorList>
            <person name="Ropars J."/>
            <person name="Sedzielewska K."/>
            <person name="Noel J."/>
            <person name="Charron P."/>
            <person name="Farinelli L."/>
            <person name="Marton T."/>
            <person name="Kruger M."/>
            <person name="Pelin A."/>
            <person name="Brachmann A."/>
            <person name="Corradi N."/>
        </authorList>
    </citation>
    <scope>NUCLEOTIDE SEQUENCE [LARGE SCALE GENOMIC DNA]</scope>
    <source>
        <strain evidence="1 2">A5</strain>
    </source>
</reference>
<accession>A0A2N0PZB4</accession>
<comment type="caution">
    <text evidence="1">The sequence shown here is derived from an EMBL/GenBank/DDBJ whole genome shotgun (WGS) entry which is preliminary data.</text>
</comment>
<evidence type="ECO:0000313" key="2">
    <source>
        <dbReference type="Proteomes" id="UP000232722"/>
    </source>
</evidence>
<dbReference type="VEuPathDB" id="FungiDB:FUN_024504"/>
<organism evidence="1 2">
    <name type="scientific">Rhizophagus irregularis</name>
    <dbReference type="NCBI Taxonomy" id="588596"/>
    <lineage>
        <taxon>Eukaryota</taxon>
        <taxon>Fungi</taxon>
        <taxon>Fungi incertae sedis</taxon>
        <taxon>Mucoromycota</taxon>
        <taxon>Glomeromycotina</taxon>
        <taxon>Glomeromycetes</taxon>
        <taxon>Glomerales</taxon>
        <taxon>Glomeraceae</taxon>
        <taxon>Rhizophagus</taxon>
    </lineage>
</organism>
<sequence length="189" mass="21184">MISENKENDRKSHKLDDDGGDVDGGVRSIGIIGMFAQSLYSIADIQFCVDRSLLSVIVFGSGNWINYCGSKKIIVVPSSFHGTNTHPSPFNESVFNNADVIILSDLYDKDILMEIRNCVGSGYLPRDSKRCTCQIILTPHQDMVEQSLLYYAYKKNIRNTCVVFANQPSLCSGESINFIRNWENNSNIQ</sequence>
<dbReference type="EMBL" id="LLXJ01000268">
    <property type="protein sequence ID" value="PKC12128.1"/>
    <property type="molecule type" value="Genomic_DNA"/>
</dbReference>
<dbReference type="Proteomes" id="UP000232722">
    <property type="component" value="Unassembled WGS sequence"/>
</dbReference>
<proteinExistence type="predicted"/>
<gene>
    <name evidence="1" type="ORF">RhiirA5_412233</name>
</gene>
<name>A0A2N0PZB4_9GLOM</name>
<dbReference type="AlphaFoldDB" id="A0A2N0PZB4"/>
<reference evidence="1 2" key="2">
    <citation type="submission" date="2017-09" db="EMBL/GenBank/DDBJ databases">
        <title>Extensive intraspecific genome diversity in a model arbuscular mycorrhizal fungus.</title>
        <authorList>
            <person name="Chen E.C."/>
            <person name="Morin E."/>
            <person name="Beaudet D."/>
            <person name="Noel J."/>
            <person name="Ndikumana S."/>
            <person name="Charron P."/>
            <person name="St-Onge C."/>
            <person name="Giorgi J."/>
            <person name="Grigoriev I.V."/>
            <person name="Roux C."/>
            <person name="Martin F.M."/>
            <person name="Corradi N."/>
        </authorList>
    </citation>
    <scope>NUCLEOTIDE SEQUENCE [LARGE SCALE GENOMIC DNA]</scope>
    <source>
        <strain evidence="1 2">A5</strain>
    </source>
</reference>
<dbReference type="VEuPathDB" id="FungiDB:RhiirA1_460187"/>
<evidence type="ECO:0000313" key="1">
    <source>
        <dbReference type="EMBL" id="PKC12128.1"/>
    </source>
</evidence>
<protein>
    <submittedName>
        <fullName evidence="1">Uncharacterized protein</fullName>
    </submittedName>
</protein>